<sequence length="193" mass="20745">MVLRPLVLLALVVSDLYCLPASVNVFDSQGPGTVLQFFTFNCSSYTPTLKLLRVQPHTTFFNPPSLTRWQGIYVGKVTLSSSARLDALAVNHYELQLQFTCGNYVMEGPLSVDVQRDAGHIQCAGRFASPGEPGSRQWVGRHGLNRASLTFPLASWGNHSGAGNSHTWGPAVHSAAPRPGNPGSPGEPSTWSG</sequence>
<dbReference type="AlphaFoldDB" id="A0A671E3I9"/>
<proteinExistence type="predicted"/>
<protein>
    <submittedName>
        <fullName evidence="3">Cadherin related family member 4</fullName>
    </submittedName>
</protein>
<organism evidence="3 4">
    <name type="scientific">Rhinolophus ferrumequinum</name>
    <name type="common">Greater horseshoe bat</name>
    <dbReference type="NCBI Taxonomy" id="59479"/>
    <lineage>
        <taxon>Eukaryota</taxon>
        <taxon>Metazoa</taxon>
        <taxon>Chordata</taxon>
        <taxon>Craniata</taxon>
        <taxon>Vertebrata</taxon>
        <taxon>Euteleostomi</taxon>
        <taxon>Mammalia</taxon>
        <taxon>Eutheria</taxon>
        <taxon>Laurasiatheria</taxon>
        <taxon>Chiroptera</taxon>
        <taxon>Yinpterochiroptera</taxon>
        <taxon>Rhinolophoidea</taxon>
        <taxon>Rhinolophidae</taxon>
        <taxon>Rhinolophinae</taxon>
        <taxon>Rhinolophus</taxon>
    </lineage>
</organism>
<reference evidence="3" key="5">
    <citation type="submission" date="2025-09" db="UniProtKB">
        <authorList>
            <consortium name="Ensembl"/>
        </authorList>
    </citation>
    <scope>IDENTIFICATION</scope>
</reference>
<reference evidence="3 4" key="2">
    <citation type="journal article" date="2018" name="Annu Rev Anim Biosci">
        <title>Bat Biology, Genomes, and the Bat1K Project: To Generate Chromosome-Level Genomes for All Living Bat Species.</title>
        <authorList>
            <person name="Teeling E.C."/>
            <person name="Vernes S.C."/>
            <person name="Davalos L.M."/>
            <person name="Ray D.A."/>
            <person name="Gilbert M.T.P."/>
            <person name="Myers E."/>
        </authorList>
    </citation>
    <scope>NUCLEOTIDE SEQUENCE</scope>
</reference>
<accession>A0A671E3I9</accession>
<reference evidence="4" key="3">
    <citation type="submission" date="2018-12" db="EMBL/GenBank/DDBJ databases">
        <title>G10K-VGP greater horseshoe bat female genome, primary haplotype.</title>
        <authorList>
            <person name="Teeling E."/>
            <person name="Myers G."/>
            <person name="Vernes S."/>
            <person name="Pippel M."/>
            <person name="Winkler S."/>
            <person name="Fedrigo O."/>
            <person name="Rhie A."/>
            <person name="Koren S."/>
            <person name="Phillippy A."/>
            <person name="Lewin H."/>
            <person name="Damas J."/>
            <person name="Howe K."/>
            <person name="Mountcastle J."/>
            <person name="Jarvis E.D."/>
        </authorList>
    </citation>
    <scope>NUCLEOTIDE SEQUENCE [LARGE SCALE GENOMIC DNA]</scope>
</reference>
<feature type="signal peptide" evidence="2">
    <location>
        <begin position="1"/>
        <end position="18"/>
    </location>
</feature>
<evidence type="ECO:0000313" key="3">
    <source>
        <dbReference type="Ensembl" id="ENSRFEP00010007904.1"/>
    </source>
</evidence>
<evidence type="ECO:0000256" key="2">
    <source>
        <dbReference type="SAM" id="SignalP"/>
    </source>
</evidence>
<gene>
    <name evidence="3" type="primary">CDHR4</name>
</gene>
<feature type="region of interest" description="Disordered" evidence="1">
    <location>
        <begin position="162"/>
        <end position="193"/>
    </location>
</feature>
<dbReference type="Ensembl" id="ENSRFET00010008696.1">
    <property type="protein sequence ID" value="ENSRFEP00010007904.1"/>
    <property type="gene ID" value="ENSRFEG00010005370.1"/>
</dbReference>
<reference evidence="3 4" key="1">
    <citation type="journal article" date="2015" name="Annu Rev Anim Biosci">
        <title>The Genome 10K Project: a way forward.</title>
        <authorList>
            <person name="Koepfli K.P."/>
            <person name="Paten B."/>
            <person name="O'Brien S.J."/>
            <person name="Koepfli K.P."/>
            <person name="Paten B."/>
            <person name="Antunes A."/>
            <person name="Belov K."/>
            <person name="Bustamante C."/>
            <person name="Castoe T.A."/>
            <person name="Clawson H."/>
            <person name="Crawford A.J."/>
            <person name="Diekhans M."/>
            <person name="Distel D."/>
            <person name="Durbin R."/>
            <person name="Earl D."/>
            <person name="Fujita M.K."/>
            <person name="Gamble T."/>
            <person name="Georges A."/>
            <person name="Gemmell N."/>
            <person name="Gilbert M.T."/>
            <person name="Graves J.M."/>
            <person name="Green R.E."/>
            <person name="Hickey G."/>
            <person name="Jarvis E.D."/>
            <person name="Johnson W."/>
            <person name="Komissarov A."/>
            <person name="Korf I."/>
            <person name="Kuhn R."/>
            <person name="Larkin D.M."/>
            <person name="Lewin H."/>
            <person name="Lopez J.V."/>
            <person name="Ma J."/>
            <person name="Marques-Bonet T."/>
            <person name="Miller W."/>
            <person name="Murphy R."/>
            <person name="Pevzner P."/>
            <person name="Shapiro B."/>
            <person name="Steiner C."/>
            <person name="Tamazian G."/>
            <person name="Venkatesh B."/>
            <person name="Wang J."/>
            <person name="Wayne R."/>
            <person name="Wiley E."/>
            <person name="Yang H."/>
            <person name="Zhang G."/>
            <person name="Haussler D."/>
            <person name="Ryder O."/>
            <person name="O'Brien S.J."/>
        </authorList>
    </citation>
    <scope>NUCLEOTIDE SEQUENCE</scope>
</reference>
<evidence type="ECO:0000256" key="1">
    <source>
        <dbReference type="SAM" id="MobiDB-lite"/>
    </source>
</evidence>
<feature type="chain" id="PRO_5025374513" evidence="2">
    <location>
        <begin position="19"/>
        <end position="193"/>
    </location>
</feature>
<keyword evidence="4" id="KW-1185">Reference proteome</keyword>
<dbReference type="Proteomes" id="UP000472240">
    <property type="component" value="Chromosome 17"/>
</dbReference>
<evidence type="ECO:0000313" key="4">
    <source>
        <dbReference type="Proteomes" id="UP000472240"/>
    </source>
</evidence>
<dbReference type="GeneTree" id="ENSGT00940000162824"/>
<reference evidence="3" key="4">
    <citation type="submission" date="2025-08" db="UniProtKB">
        <authorList>
            <consortium name="Ensembl"/>
        </authorList>
    </citation>
    <scope>IDENTIFICATION</scope>
</reference>
<name>A0A671E3I9_RHIFE</name>
<keyword evidence="2" id="KW-0732">Signal</keyword>